<comment type="caution">
    <text evidence="6">The sequence shown here is derived from an EMBL/GenBank/DDBJ whole genome shotgun (WGS) entry which is preliminary data.</text>
</comment>
<proteinExistence type="predicted"/>
<keyword evidence="2 5" id="KW-0812">Transmembrane</keyword>
<dbReference type="EMBL" id="BMER01000007">
    <property type="protein sequence ID" value="GGH04090.1"/>
    <property type="molecule type" value="Genomic_DNA"/>
</dbReference>
<dbReference type="Pfam" id="PF04193">
    <property type="entry name" value="PQ-loop"/>
    <property type="match status" value="1"/>
</dbReference>
<gene>
    <name evidence="6" type="ORF">GCM10007415_45390</name>
</gene>
<keyword evidence="3 5" id="KW-1133">Transmembrane helix</keyword>
<protein>
    <recommendedName>
        <fullName evidence="8">MtN3 and saliva related transmembrane protein</fullName>
    </recommendedName>
</protein>
<sequence length="85" mass="9520">MTYETIIGIAAGTFTSAAMLPQLIKVIKTKETADLSITMICVLITGVSLWVYYGFLQNEIPIILSNAFSVLVNLTLLIFWFVFRK</sequence>
<evidence type="ECO:0000256" key="4">
    <source>
        <dbReference type="ARBA" id="ARBA00023136"/>
    </source>
</evidence>
<feature type="transmembrane region" description="Helical" evidence="5">
    <location>
        <begin position="62"/>
        <end position="83"/>
    </location>
</feature>
<dbReference type="AlphaFoldDB" id="A0A917MHH7"/>
<dbReference type="GO" id="GO:0016020">
    <property type="term" value="C:membrane"/>
    <property type="evidence" value="ECO:0007669"/>
    <property type="project" value="UniProtKB-SubCell"/>
</dbReference>
<dbReference type="InterPro" id="IPR047662">
    <property type="entry name" value="SemiSWEET"/>
</dbReference>
<dbReference type="InterPro" id="IPR006603">
    <property type="entry name" value="PQ-loop_rpt"/>
</dbReference>
<evidence type="ECO:0000313" key="6">
    <source>
        <dbReference type="EMBL" id="GGH04090.1"/>
    </source>
</evidence>
<evidence type="ECO:0000256" key="2">
    <source>
        <dbReference type="ARBA" id="ARBA00022692"/>
    </source>
</evidence>
<evidence type="ECO:0000256" key="5">
    <source>
        <dbReference type="SAM" id="Phobius"/>
    </source>
</evidence>
<dbReference type="GO" id="GO:0051119">
    <property type="term" value="F:sugar transmembrane transporter activity"/>
    <property type="evidence" value="ECO:0007669"/>
    <property type="project" value="InterPro"/>
</dbReference>
<feature type="transmembrane region" description="Helical" evidence="5">
    <location>
        <begin position="36"/>
        <end position="56"/>
    </location>
</feature>
<dbReference type="Proteomes" id="UP000660862">
    <property type="component" value="Unassembled WGS sequence"/>
</dbReference>
<comment type="subcellular location">
    <subcellularLocation>
        <location evidence="1">Membrane</location>
        <topology evidence="1">Multi-pass membrane protein</topology>
    </subcellularLocation>
</comment>
<dbReference type="RefSeq" id="WP_188508432.1">
    <property type="nucleotide sequence ID" value="NZ_BMER01000007.1"/>
</dbReference>
<evidence type="ECO:0000256" key="1">
    <source>
        <dbReference type="ARBA" id="ARBA00004141"/>
    </source>
</evidence>
<dbReference type="Gene3D" id="1.20.1280.290">
    <property type="match status" value="1"/>
</dbReference>
<keyword evidence="4 5" id="KW-0472">Membrane</keyword>
<organism evidence="6 7">
    <name type="scientific">Parapedobacter pyrenivorans</name>
    <dbReference type="NCBI Taxonomy" id="1305674"/>
    <lineage>
        <taxon>Bacteria</taxon>
        <taxon>Pseudomonadati</taxon>
        <taxon>Bacteroidota</taxon>
        <taxon>Sphingobacteriia</taxon>
        <taxon>Sphingobacteriales</taxon>
        <taxon>Sphingobacteriaceae</taxon>
        <taxon>Parapedobacter</taxon>
    </lineage>
</organism>
<accession>A0A917MHH7</accession>
<keyword evidence="7" id="KW-1185">Reference proteome</keyword>
<evidence type="ECO:0000313" key="7">
    <source>
        <dbReference type="Proteomes" id="UP000660862"/>
    </source>
</evidence>
<reference evidence="6" key="1">
    <citation type="journal article" date="2014" name="Int. J. Syst. Evol. Microbiol.">
        <title>Complete genome sequence of Corynebacterium casei LMG S-19264T (=DSM 44701T), isolated from a smear-ripened cheese.</title>
        <authorList>
            <consortium name="US DOE Joint Genome Institute (JGI-PGF)"/>
            <person name="Walter F."/>
            <person name="Albersmeier A."/>
            <person name="Kalinowski J."/>
            <person name="Ruckert C."/>
        </authorList>
    </citation>
    <scope>NUCLEOTIDE SEQUENCE</scope>
    <source>
        <strain evidence="6">CGMCC 1.12195</strain>
    </source>
</reference>
<dbReference type="NCBIfam" id="NF037968">
    <property type="entry name" value="SemiSWEET_2"/>
    <property type="match status" value="1"/>
</dbReference>
<evidence type="ECO:0008006" key="8">
    <source>
        <dbReference type="Google" id="ProtNLM"/>
    </source>
</evidence>
<evidence type="ECO:0000256" key="3">
    <source>
        <dbReference type="ARBA" id="ARBA00022989"/>
    </source>
</evidence>
<feature type="transmembrane region" description="Helical" evidence="5">
    <location>
        <begin position="6"/>
        <end position="24"/>
    </location>
</feature>
<reference evidence="6" key="2">
    <citation type="submission" date="2020-09" db="EMBL/GenBank/DDBJ databases">
        <authorList>
            <person name="Sun Q."/>
            <person name="Zhou Y."/>
        </authorList>
    </citation>
    <scope>NUCLEOTIDE SEQUENCE</scope>
    <source>
        <strain evidence="6">CGMCC 1.12195</strain>
    </source>
</reference>
<name>A0A917MHH7_9SPHI</name>